<feature type="region of interest" description="Disordered" evidence="1">
    <location>
        <begin position="502"/>
        <end position="528"/>
    </location>
</feature>
<evidence type="ECO:0000256" key="1">
    <source>
        <dbReference type="SAM" id="MobiDB-lite"/>
    </source>
</evidence>
<sequence>MDYRRALLEEKLRRAMRETILNARRNFWDFCKTRAPDFYKEDRWYLELYCKTLEALYRKHLTKQYFYSLAKEIAPDWFIEEFEWELIPDRSQPFEKMIINMPPRHGKSRTLNMFCEWLLGDDPDNKIITASYNEDMATTFSRNTRDGIAEKKVAPQHLVYSDIFPNIKIRRDNSSYREWALEGKHFSYKGAGLGGSVTGKGGNILIVDDPIKNAEEAYNENALDKQWLWYTGTFLSRLEEESGNPIEIVNMTRWAKKDICGRILTGKGKDEWFVLKIEVKSKTTGEMLCEQILSKKRYEYFMSEMEEGVFWANYHQKTIDQRGRLYKYFKTYTTLPKAEDGSLLFERIVAYTDVADTGDDYLCTVVAGIYQGVAYVLDVIYTQADLEETEPDIAYTLNENSVNVGYFESNNGGEGAARSVRRILRLNYPTAPTIVRSFHQSKNKQARILSNSTFVMKRVLFPVDWKDRWPEYYQAMSEYQRSGKNAHDDAPDATTGIAEILQNRLDKEEKTQGGRKNPKRPSGRRERR</sequence>
<dbReference type="InterPro" id="IPR027417">
    <property type="entry name" value="P-loop_NTPase"/>
</dbReference>
<reference evidence="2" key="1">
    <citation type="submission" date="2015-08" db="EMBL/GenBank/DDBJ databases">
        <title>Complete DNA Sequence of Pseudomonas syringae pv. actinidiae, the Causal Agent of Kiwifruit Canker Disease.</title>
        <authorList>
            <person name="Rikkerink E.H.A."/>
            <person name="Fineran P.C."/>
        </authorList>
    </citation>
    <scope>NUCLEOTIDE SEQUENCE</scope>
    <source>
        <strain evidence="2">DSM 13666</strain>
    </source>
</reference>
<accession>A0A0M0KM72</accession>
<proteinExistence type="predicted"/>
<dbReference type="RefSeq" id="WP_083445586.1">
    <property type="nucleotide sequence ID" value="NZ_LILD02000002.1"/>
</dbReference>
<comment type="caution">
    <text evidence="2">The sequence shown here is derived from an EMBL/GenBank/DDBJ whole genome shotgun (WGS) entry which is preliminary data.</text>
</comment>
<dbReference type="EMBL" id="LILD01000001">
    <property type="protein sequence ID" value="KOO39900.1"/>
    <property type="molecule type" value="Genomic_DNA"/>
</dbReference>
<dbReference type="NCBIfam" id="TIGR01630">
    <property type="entry name" value="psiM2_ORF9"/>
    <property type="match status" value="1"/>
</dbReference>
<evidence type="ECO:0000313" key="2">
    <source>
        <dbReference type="EMBL" id="KOO39900.1"/>
    </source>
</evidence>
<dbReference type="AlphaFoldDB" id="A0A0M0KM72"/>
<dbReference type="InterPro" id="IPR006517">
    <property type="entry name" value="Phage_terminase_lsu-like_C"/>
</dbReference>
<name>A0A0M0KM72_ALKHA</name>
<organism evidence="2">
    <name type="scientific">Halalkalibacterium halodurans</name>
    <name type="common">Bacillus halodurans</name>
    <dbReference type="NCBI Taxonomy" id="86665"/>
    <lineage>
        <taxon>Bacteria</taxon>
        <taxon>Bacillati</taxon>
        <taxon>Bacillota</taxon>
        <taxon>Bacilli</taxon>
        <taxon>Bacillales</taxon>
        <taxon>Bacillaceae</taxon>
        <taxon>Halalkalibacterium (ex Joshi et al. 2022)</taxon>
    </lineage>
</organism>
<dbReference type="PATRIC" id="fig|136160.3.peg.3337"/>
<feature type="compositionally biased region" description="Basic residues" evidence="1">
    <location>
        <begin position="516"/>
        <end position="528"/>
    </location>
</feature>
<protein>
    <submittedName>
        <fullName evidence="2">Terminase</fullName>
    </submittedName>
</protein>
<gene>
    <name evidence="2" type="ORF">AMD02_14370</name>
</gene>
<dbReference type="Pfam" id="PF03237">
    <property type="entry name" value="Terminase_6N"/>
    <property type="match status" value="1"/>
</dbReference>
<dbReference type="Gene3D" id="3.40.50.300">
    <property type="entry name" value="P-loop containing nucleotide triphosphate hydrolases"/>
    <property type="match status" value="1"/>
</dbReference>